<dbReference type="PANTHER" id="PTHR33841:SF1">
    <property type="entry name" value="DNA METHYLTRANSFERASE A"/>
    <property type="match status" value="1"/>
</dbReference>
<keyword evidence="11" id="KW-1185">Reference proteome</keyword>
<feature type="domain" description="MmeI-like DNA-methyltransferase" evidence="9">
    <location>
        <begin position="373"/>
        <end position="604"/>
    </location>
</feature>
<feature type="domain" description="MmeI-like C-terminal" evidence="8">
    <location>
        <begin position="877"/>
        <end position="954"/>
    </location>
</feature>
<organism evidence="10 11">
    <name type="scientific">Arthrobacter stackebrandtii</name>
    <dbReference type="NCBI Taxonomy" id="272161"/>
    <lineage>
        <taxon>Bacteria</taxon>
        <taxon>Bacillati</taxon>
        <taxon>Actinomycetota</taxon>
        <taxon>Actinomycetes</taxon>
        <taxon>Micrococcales</taxon>
        <taxon>Micrococcaceae</taxon>
        <taxon>Arthrobacter</taxon>
    </lineage>
</organism>
<dbReference type="InterPro" id="IPR002052">
    <property type="entry name" value="DNA_methylase_N6_adenine_CS"/>
</dbReference>
<dbReference type="InterPro" id="IPR046816">
    <property type="entry name" value="MmeI_Mtase"/>
</dbReference>
<name>A0ABS4Z0N3_9MICC</name>
<dbReference type="EC" id="2.1.1.72" evidence="1"/>
<dbReference type="InterPro" id="IPR050953">
    <property type="entry name" value="N4_N6_ade-DNA_methylase"/>
</dbReference>
<dbReference type="PANTHER" id="PTHR33841">
    <property type="entry name" value="DNA METHYLTRANSFERASE YEEA-RELATED"/>
    <property type="match status" value="1"/>
</dbReference>
<sequence>MSIRTLVGAAMTDTRTDQTRVNPESARIRSALADLAVYRKTYLSGDEKGEAQVFLERLFQAFGHDGINQAGATLEARLRRSTGGKKTTGFADLLWKKRCLIEMKKANTDLKRHYRQAFDYWIAAVPDRPRYVVLCNFDEFWIYDFDSQLDEPVDRVSLDNLADRWEALTFLLPEATDPVFENDLVAVTREAAADVSSVFRSMVSRGIERSVAQRFVLQCVMAMFAEDVHLLPTHMFRAAVKDSLADPHPSARAYDLLFGLFREMNTTGLTAGGRFKEVPYFNGGLFANIVPLEISQPELLMLWKAVSTNWAFVRPEIFGTIFEQSMDKGERHAAGAHYTSQADIAQVVLPTIVNPWRQRIEEAQERGAGGIVALEKLLPEMMNFRVLDPACGSGNFLYVAYREMRRLEAEVHALIADKRRNSNTAAQASFSYVTTDHFFGMDINGFAVEMAKITMMLAKKLAADELNDTATVLPLDNLDASITQADSLFSKWPRVDVVIGNPPFLGRRKMVEELGVGYTQRLAAEFPQIGGVSDFVSYWFPLAHDHIAPGARAGLVATNSIRQNESRLVSLDYIEDNGGVITNAVSSKPWSGEANVFVSIINWMKTDDSHPAPAEKILWVNNGEGRLVLAKIPTSLSPNVDVRTAKSLKFNQLPQRCFQGQTPGVTKVEKGFVLNRLQMQELLDKNDGSGDVVHPFLGGREMLNKTEVDRWVIDIPESDLRTARTKYPAAYAHLKEMVLGIRQAKADEQAEKNESALLSNPQAKVNNHHAGFLQTWWQLGYRRREMLVALAGIERYIATSRVTTVNRPAVFEFVDSRIRPSDALTVFALDDDYSLGILSSSIHRKWIEARCSSMKGDPRYTSTTVWDCFPFPPSPTPADVAAISQAMAEVLDLRSEALANGESLASQYDDLSVPGRNQLQTLHTTLDKAVLKAYHFSSGDEILTQLLALNLELAEQPELAQAPGEKRAIISSHRVNMPTTLEIAKPR</sequence>
<dbReference type="InterPro" id="IPR029063">
    <property type="entry name" value="SAM-dependent_MTases_sf"/>
</dbReference>
<evidence type="ECO:0000256" key="3">
    <source>
        <dbReference type="ARBA" id="ARBA00022679"/>
    </source>
</evidence>
<evidence type="ECO:0000256" key="4">
    <source>
        <dbReference type="ARBA" id="ARBA00047942"/>
    </source>
</evidence>
<feature type="domain" description="MmeI-like N-terminal" evidence="5">
    <location>
        <begin position="45"/>
        <end position="203"/>
    </location>
</feature>
<gene>
    <name evidence="10" type="ORF">JOF48_003066</name>
</gene>
<accession>A0ABS4Z0N3</accession>
<dbReference type="InterPro" id="IPR046817">
    <property type="entry name" value="MmeI_N"/>
</dbReference>
<dbReference type="Proteomes" id="UP000711614">
    <property type="component" value="Unassembled WGS sequence"/>
</dbReference>
<evidence type="ECO:0000313" key="10">
    <source>
        <dbReference type="EMBL" id="MBP2414267.1"/>
    </source>
</evidence>
<dbReference type="Gene3D" id="3.40.50.150">
    <property type="entry name" value="Vaccinia Virus protein VP39"/>
    <property type="match status" value="1"/>
</dbReference>
<comment type="catalytic activity">
    <reaction evidence="4">
        <text>a 2'-deoxyadenosine in DNA + S-adenosyl-L-methionine = an N(6)-methyl-2'-deoxyadenosine in DNA + S-adenosyl-L-homocysteine + H(+)</text>
        <dbReference type="Rhea" id="RHEA:15197"/>
        <dbReference type="Rhea" id="RHEA-COMP:12418"/>
        <dbReference type="Rhea" id="RHEA-COMP:12419"/>
        <dbReference type="ChEBI" id="CHEBI:15378"/>
        <dbReference type="ChEBI" id="CHEBI:57856"/>
        <dbReference type="ChEBI" id="CHEBI:59789"/>
        <dbReference type="ChEBI" id="CHEBI:90615"/>
        <dbReference type="ChEBI" id="CHEBI:90616"/>
        <dbReference type="EC" id="2.1.1.72"/>
    </reaction>
</comment>
<feature type="domain" description="MmeI-like target recognition" evidence="7">
    <location>
        <begin position="800"/>
        <end position="873"/>
    </location>
</feature>
<dbReference type="Pfam" id="PF20466">
    <property type="entry name" value="MmeI_TRD"/>
    <property type="match status" value="1"/>
</dbReference>
<evidence type="ECO:0000256" key="1">
    <source>
        <dbReference type="ARBA" id="ARBA00011900"/>
    </source>
</evidence>
<dbReference type="SUPFAM" id="SSF53335">
    <property type="entry name" value="S-adenosyl-L-methionine-dependent methyltransferases"/>
    <property type="match status" value="1"/>
</dbReference>
<feature type="domain" description="MmeI-like helicase spacer" evidence="6">
    <location>
        <begin position="213"/>
        <end position="286"/>
    </location>
</feature>
<evidence type="ECO:0000313" key="11">
    <source>
        <dbReference type="Proteomes" id="UP000711614"/>
    </source>
</evidence>
<dbReference type="InterPro" id="IPR046820">
    <property type="entry name" value="MmeI_TRD"/>
</dbReference>
<dbReference type="Pfam" id="PF20464">
    <property type="entry name" value="MmeI_N"/>
    <property type="match status" value="1"/>
</dbReference>
<dbReference type="InterPro" id="IPR046818">
    <property type="entry name" value="MmeI_C"/>
</dbReference>
<evidence type="ECO:0000259" key="7">
    <source>
        <dbReference type="Pfam" id="PF20466"/>
    </source>
</evidence>
<dbReference type="PROSITE" id="PS00092">
    <property type="entry name" value="N6_MTASE"/>
    <property type="match status" value="1"/>
</dbReference>
<keyword evidence="2" id="KW-0489">Methyltransferase</keyword>
<evidence type="ECO:0000259" key="5">
    <source>
        <dbReference type="Pfam" id="PF20464"/>
    </source>
</evidence>
<evidence type="ECO:0000259" key="6">
    <source>
        <dbReference type="Pfam" id="PF20465"/>
    </source>
</evidence>
<comment type="caution">
    <text evidence="10">The sequence shown here is derived from an EMBL/GenBank/DDBJ whole genome shotgun (WGS) entry which is preliminary data.</text>
</comment>
<dbReference type="InterPro" id="IPR046819">
    <property type="entry name" value="MmeI_hel"/>
</dbReference>
<evidence type="ECO:0000259" key="8">
    <source>
        <dbReference type="Pfam" id="PF20467"/>
    </source>
</evidence>
<evidence type="ECO:0000256" key="2">
    <source>
        <dbReference type="ARBA" id="ARBA00022603"/>
    </source>
</evidence>
<dbReference type="Pfam" id="PF20467">
    <property type="entry name" value="MmeI_C"/>
    <property type="match status" value="1"/>
</dbReference>
<dbReference type="PRINTS" id="PR00507">
    <property type="entry name" value="N12N6MTFRASE"/>
</dbReference>
<dbReference type="RefSeq" id="WP_209682013.1">
    <property type="nucleotide sequence ID" value="NZ_JAGIOI010000001.1"/>
</dbReference>
<dbReference type="Pfam" id="PF20465">
    <property type="entry name" value="MmeI_hel"/>
    <property type="match status" value="1"/>
</dbReference>
<dbReference type="Pfam" id="PF20473">
    <property type="entry name" value="MmeI_Mtase"/>
    <property type="match status" value="1"/>
</dbReference>
<keyword evidence="3" id="KW-0808">Transferase</keyword>
<evidence type="ECO:0000259" key="9">
    <source>
        <dbReference type="Pfam" id="PF20473"/>
    </source>
</evidence>
<dbReference type="EMBL" id="JAGIOI010000001">
    <property type="protein sequence ID" value="MBP2414267.1"/>
    <property type="molecule type" value="Genomic_DNA"/>
</dbReference>
<protein>
    <recommendedName>
        <fullName evidence="1">site-specific DNA-methyltransferase (adenine-specific)</fullName>
        <ecNumber evidence="1">2.1.1.72</ecNumber>
    </recommendedName>
</protein>
<proteinExistence type="predicted"/>
<reference evidence="10 11" key="1">
    <citation type="submission" date="2021-03" db="EMBL/GenBank/DDBJ databases">
        <title>Sequencing the genomes of 1000 actinobacteria strains.</title>
        <authorList>
            <person name="Klenk H.-P."/>
        </authorList>
    </citation>
    <scope>NUCLEOTIDE SEQUENCE [LARGE SCALE GENOMIC DNA]</scope>
    <source>
        <strain evidence="10 11">DSM 16005</strain>
    </source>
</reference>